<dbReference type="EC" id="4.1.1.126" evidence="6"/>
<evidence type="ECO:0000256" key="4">
    <source>
        <dbReference type="ARBA" id="ARBA00049054"/>
    </source>
</evidence>
<organism evidence="12 13">
    <name type="scientific">Odinarchaeota yellowstonii (strain LCB_4)</name>
    <dbReference type="NCBI Taxonomy" id="1841599"/>
    <lineage>
        <taxon>Archaea</taxon>
        <taxon>Promethearchaeati</taxon>
        <taxon>Candidatus Odinarchaeota</taxon>
        <taxon>Candidatus Odinarchaeia</taxon>
        <taxon>Candidatus Odinarchaeales</taxon>
        <taxon>Candidatus Odinarchaeaceae</taxon>
        <taxon>Candidatus Odinarchaeum</taxon>
    </lineage>
</organism>
<accession>A0AAF0D3G5</accession>
<dbReference type="GO" id="GO:0005737">
    <property type="term" value="C:cytoplasm"/>
    <property type="evidence" value="ECO:0007669"/>
    <property type="project" value="TreeGrafter"/>
</dbReference>
<evidence type="ECO:0000259" key="11">
    <source>
        <dbReference type="Pfam" id="PF20696"/>
    </source>
</evidence>
<feature type="domain" description="3-octaprenyl-4-hydroxybenzoate carboxy-lyase-like C-terminal" evidence="11">
    <location>
        <begin position="292"/>
        <end position="415"/>
    </location>
</feature>
<evidence type="ECO:0000313" key="12">
    <source>
        <dbReference type="EMBL" id="WEU40997.1"/>
    </source>
</evidence>
<sequence length="440" mass="48882">MIDLRAAIEKFKVLNMIKEINVELSPRFEIPAVMQKYDNGPILIFNRVKNHKIPIISGVAGSRKIFMDQLGCTDLTDFYNKLLSAISNPSKPELTPDGEFYDHSLNNDLYKLPILTFFEKDRAPYITSGIVYAKDPDSGIQNASIHRLMVVDKNHLAIRIVPRHLYSIYQKYRVKKQPLTIAIAIGVNPLVALSASAPVPFNFDEMYVANTLLNKQLKVCKTPNSEILVPSHSEIVIEASILPTDVDEGPFLDITGTYDEVRKQPLVEVNQIYCKPKPLYHGLLPAGAEHKLLMGLFREVKIYEHVKNVVPYVRGVNLTLGGTGWLHAVVSVSKQTDGDGKNVIFAAFSGHPSLKHVVVVDEDIDPYNMEEVEWAIATRLQGDKGLVIVSNARGSTLDPSGDQLTGLTTKIGVDATRPLSKPKEVFMKGVIPHNLNLDAI</sequence>
<comment type="cofactor">
    <cofactor evidence="8">
        <name>prenylated FMN</name>
        <dbReference type="ChEBI" id="CHEBI:87746"/>
    </cofactor>
</comment>
<dbReference type="InterPro" id="IPR049381">
    <property type="entry name" value="UbiD-like_C"/>
</dbReference>
<evidence type="ECO:0000256" key="1">
    <source>
        <dbReference type="ARBA" id="ARBA00001936"/>
    </source>
</evidence>
<dbReference type="AlphaFoldDB" id="A0AAF0D3G5"/>
<feature type="domain" description="3-octaprenyl-4-hydroxybenzoate carboxy-lyase-like Rift-related" evidence="9">
    <location>
        <begin position="106"/>
        <end position="286"/>
    </location>
</feature>
<dbReference type="InterPro" id="IPR049383">
    <property type="entry name" value="UbiD-like_N"/>
</dbReference>
<evidence type="ECO:0000256" key="7">
    <source>
        <dbReference type="ARBA" id="ARBA00049754"/>
    </source>
</evidence>
<dbReference type="SUPFAM" id="SSF50475">
    <property type="entry name" value="FMN-binding split barrel"/>
    <property type="match status" value="1"/>
</dbReference>
<dbReference type="EMBL" id="CP091871">
    <property type="protein sequence ID" value="WEU40997.1"/>
    <property type="molecule type" value="Genomic_DNA"/>
</dbReference>
<comment type="catalytic activity">
    <reaction evidence="4">
        <text>(2E)-3-methyl-5-phosphooxypent-2-enoate + H(+) = isopentenyl phosphate + CO2</text>
        <dbReference type="Rhea" id="RHEA:78971"/>
        <dbReference type="ChEBI" id="CHEBI:15378"/>
        <dbReference type="ChEBI" id="CHEBI:16526"/>
        <dbReference type="ChEBI" id="CHEBI:65078"/>
        <dbReference type="ChEBI" id="CHEBI:229665"/>
        <dbReference type="EC" id="4.1.1.126"/>
    </reaction>
    <physiologicalReaction direction="left-to-right" evidence="4">
        <dbReference type="Rhea" id="RHEA:78972"/>
    </physiologicalReaction>
</comment>
<gene>
    <name evidence="12" type="ORF">OdinLCB4_003605</name>
</gene>
<dbReference type="SUPFAM" id="SSF143968">
    <property type="entry name" value="UbiD C-terminal domain-like"/>
    <property type="match status" value="1"/>
</dbReference>
<dbReference type="FunFam" id="3.40.1670.10:FF:000003">
    <property type="entry name" value="Phenolic acid decarboxylase"/>
    <property type="match status" value="1"/>
</dbReference>
<dbReference type="PANTHER" id="PTHR30108:SF21">
    <property type="entry name" value="4-HYDROXYBENZOATE DECARBOXYLASE"/>
    <property type="match status" value="1"/>
</dbReference>
<proteinExistence type="inferred from homology"/>
<dbReference type="Pfam" id="PF20695">
    <property type="entry name" value="UbiD_N"/>
    <property type="match status" value="1"/>
</dbReference>
<dbReference type="PANTHER" id="PTHR30108">
    <property type="entry name" value="3-OCTAPRENYL-4-HYDROXYBENZOATE CARBOXY-LYASE-RELATED"/>
    <property type="match status" value="1"/>
</dbReference>
<dbReference type="Pfam" id="PF20696">
    <property type="entry name" value="UbiD_C"/>
    <property type="match status" value="1"/>
</dbReference>
<dbReference type="InterPro" id="IPR002830">
    <property type="entry name" value="UbiD"/>
</dbReference>
<comment type="similarity">
    <text evidence="3">Belongs to the UbiD family.</text>
</comment>
<comment type="pathway">
    <text evidence="2">Isoprenoid biosynthesis; isopentenyl diphosphate biosynthesis via mevalonate pathway.</text>
</comment>
<dbReference type="Proteomes" id="UP000186851">
    <property type="component" value="Chromosome"/>
</dbReference>
<evidence type="ECO:0000259" key="9">
    <source>
        <dbReference type="Pfam" id="PF01977"/>
    </source>
</evidence>
<reference evidence="12" key="2">
    <citation type="journal article" date="2022" name="Nat. Microbiol.">
        <title>A closed Candidatus Odinarchaeum chromosome exposes Asgard archaeal viruses.</title>
        <authorList>
            <person name="Tamarit D."/>
            <person name="Caceres E.F."/>
            <person name="Krupovic M."/>
            <person name="Nijland R."/>
            <person name="Eme L."/>
            <person name="Robinson N.P."/>
            <person name="Ettema T.J.G."/>
        </authorList>
    </citation>
    <scope>NUCLEOTIDE SEQUENCE</scope>
    <source>
        <strain evidence="12">LCB_4</strain>
    </source>
</reference>
<dbReference type="NCBIfam" id="TIGR00148">
    <property type="entry name" value="UbiD family decarboxylase"/>
    <property type="match status" value="1"/>
</dbReference>
<name>A0AAF0D3G5_ODILC</name>
<dbReference type="Pfam" id="PF01977">
    <property type="entry name" value="UbiD"/>
    <property type="match status" value="1"/>
</dbReference>
<evidence type="ECO:0000256" key="5">
    <source>
        <dbReference type="ARBA" id="ARBA00049583"/>
    </source>
</evidence>
<evidence type="ECO:0000256" key="8">
    <source>
        <dbReference type="ARBA" id="ARBA00049936"/>
    </source>
</evidence>
<dbReference type="KEGG" id="oyw:OdinLCB4_003605"/>
<feature type="domain" description="3-octaprenyl-4-hydroxybenzoate carboxy-lyase-like N-terminal" evidence="10">
    <location>
        <begin position="12"/>
        <end position="76"/>
    </location>
</feature>
<dbReference type="GO" id="GO:0016831">
    <property type="term" value="F:carboxy-lyase activity"/>
    <property type="evidence" value="ECO:0007669"/>
    <property type="project" value="InterPro"/>
</dbReference>
<evidence type="ECO:0000256" key="2">
    <source>
        <dbReference type="ARBA" id="ARBA00005092"/>
    </source>
</evidence>
<evidence type="ECO:0000256" key="3">
    <source>
        <dbReference type="ARBA" id="ARBA00010021"/>
    </source>
</evidence>
<reference evidence="12" key="1">
    <citation type="journal article" date="2017" name="Nature">
        <title>Asgard archaea illuminate the origin of eukaryotic cellular complexity.</title>
        <authorList>
            <person name="Zaremba-Niedzwiedzka K."/>
            <person name="Caceres E.F."/>
            <person name="Saw J.H."/>
            <person name="Backstrom D."/>
            <person name="Juzokaite L."/>
            <person name="Vancaester E."/>
            <person name="Seitz K.W."/>
            <person name="Anantharaman K."/>
            <person name="Starnawski P."/>
            <person name="Kjeldsen K.U."/>
            <person name="Scott M.B."/>
            <person name="Nunoura T."/>
            <person name="Banfield J.F."/>
            <person name="Schramm A."/>
            <person name="Baker B.J."/>
            <person name="Spang A."/>
            <person name="Ettema T.J.G."/>
        </authorList>
    </citation>
    <scope>NUCLEOTIDE SEQUENCE</scope>
    <source>
        <strain evidence="12">LCB_4</strain>
    </source>
</reference>
<dbReference type="Gene3D" id="3.40.1670.10">
    <property type="entry name" value="UbiD C-terminal domain-like"/>
    <property type="match status" value="1"/>
</dbReference>
<dbReference type="InterPro" id="IPR048304">
    <property type="entry name" value="UbiD_Rift_dom"/>
</dbReference>
<evidence type="ECO:0000259" key="10">
    <source>
        <dbReference type="Pfam" id="PF20695"/>
    </source>
</evidence>
<comment type="cofactor">
    <cofactor evidence="1">
        <name>Mn(2+)</name>
        <dbReference type="ChEBI" id="CHEBI:29035"/>
    </cofactor>
</comment>
<comment type="function">
    <text evidence="5">Catalyzes the conversion of trans-anhydromevalonate 5-phosphate (tAHMP) into isopentenyl phosphate. Involved in the archaeal mevalonate (MVA) pathway, which provides fundamental precursors for isoprenoid biosynthesis, such as isopentenyl diphosphate (IPP) and dimethylallyl diphosphate (DMAPP).</text>
</comment>
<evidence type="ECO:0000256" key="6">
    <source>
        <dbReference type="ARBA" id="ARBA00049727"/>
    </source>
</evidence>
<protein>
    <recommendedName>
        <fullName evidence="7">Anhydromevalonate phosphate decarboxylase</fullName>
        <ecNumber evidence="6">4.1.1.126</ecNumber>
    </recommendedName>
</protein>
<evidence type="ECO:0000313" key="13">
    <source>
        <dbReference type="Proteomes" id="UP000186851"/>
    </source>
</evidence>